<keyword evidence="2" id="KW-1185">Reference proteome</keyword>
<evidence type="ECO:0000313" key="1">
    <source>
        <dbReference type="EMBL" id="KFL29893.1"/>
    </source>
</evidence>
<comment type="caution">
    <text evidence="1">The sequence shown here is derived from an EMBL/GenBank/DDBJ whole genome shotgun (WGS) entry which is preliminary data.</text>
</comment>
<dbReference type="Proteomes" id="UP000028981">
    <property type="component" value="Unassembled WGS sequence"/>
</dbReference>
<accession>A0A087LZ40</accession>
<organism evidence="1 2">
    <name type="scientific">Devosia riboflavina</name>
    <dbReference type="NCBI Taxonomy" id="46914"/>
    <lineage>
        <taxon>Bacteria</taxon>
        <taxon>Pseudomonadati</taxon>
        <taxon>Pseudomonadota</taxon>
        <taxon>Alphaproteobacteria</taxon>
        <taxon>Hyphomicrobiales</taxon>
        <taxon>Devosiaceae</taxon>
        <taxon>Devosia</taxon>
    </lineage>
</organism>
<name>A0A087LZ40_9HYPH</name>
<dbReference type="AlphaFoldDB" id="A0A087LZ40"/>
<proteinExistence type="predicted"/>
<evidence type="ECO:0000313" key="2">
    <source>
        <dbReference type="Proteomes" id="UP000028981"/>
    </source>
</evidence>
<reference evidence="1 2" key="1">
    <citation type="submission" date="2014-08" db="EMBL/GenBank/DDBJ databases">
        <authorList>
            <person name="Hassan Y.I."/>
            <person name="Lepp D."/>
            <person name="Zhou T."/>
        </authorList>
    </citation>
    <scope>NUCLEOTIDE SEQUENCE [LARGE SCALE GENOMIC DNA]</scope>
    <source>
        <strain evidence="1 2">IFO13584</strain>
    </source>
</reference>
<dbReference type="EMBL" id="JQGC01000017">
    <property type="protein sequence ID" value="KFL29893.1"/>
    <property type="molecule type" value="Genomic_DNA"/>
</dbReference>
<dbReference type="OrthoDB" id="9799894at2"/>
<dbReference type="PIRSF" id="PIRSF032131">
    <property type="entry name" value="UCP032131"/>
    <property type="match status" value="1"/>
</dbReference>
<gene>
    <name evidence="1" type="ORF">JP75_17420</name>
</gene>
<dbReference type="Pfam" id="PF06676">
    <property type="entry name" value="DUF1178"/>
    <property type="match status" value="1"/>
</dbReference>
<dbReference type="STRING" id="46914.JP75_17420"/>
<dbReference type="RefSeq" id="WP_035085335.1">
    <property type="nucleotide sequence ID" value="NZ_JQGC01000017.1"/>
</dbReference>
<dbReference type="InterPro" id="IPR009562">
    <property type="entry name" value="DUF1178"/>
</dbReference>
<protein>
    <submittedName>
        <fullName evidence="1">Uncharacterized protein</fullName>
    </submittedName>
</protein>
<sequence length="141" mass="15940">MIQYALQCSNGHRYDAWFKSAAAYDEQQARGIVNCAVCGEAHVEKAPMAPAVARTDNERVPLSAAHPDAKKFREMLREYRRQVTTEADYVGDRFAEEARKIHFEEVEARGIYGEATRDEVTALLEDGVDFLPLPDVPEEHN</sequence>